<sequence length="55" mass="6331">MAHATHANAALTARARLRLARLVIDHGWSPARAAERYDVSWRTAKKWAERYRDEG</sequence>
<protein>
    <submittedName>
        <fullName evidence="1">Helix-turn-helix domain-containing protein</fullName>
    </submittedName>
</protein>
<evidence type="ECO:0000313" key="1">
    <source>
        <dbReference type="EMBL" id="MDT0278492.1"/>
    </source>
</evidence>
<reference evidence="2" key="1">
    <citation type="submission" date="2023-07" db="EMBL/GenBank/DDBJ databases">
        <title>30 novel species of actinomycetes from the DSMZ collection.</title>
        <authorList>
            <person name="Nouioui I."/>
        </authorList>
    </citation>
    <scope>NUCLEOTIDE SEQUENCE [LARGE SCALE GENOMIC DNA]</scope>
    <source>
        <strain evidence="2">DSM 46792</strain>
    </source>
</reference>
<dbReference type="Pfam" id="PF13384">
    <property type="entry name" value="HTH_23"/>
    <property type="match status" value="1"/>
</dbReference>
<proteinExistence type="predicted"/>
<gene>
    <name evidence="1" type="ORF">RM425_21555</name>
</gene>
<dbReference type="Proteomes" id="UP001183222">
    <property type="component" value="Unassembled WGS sequence"/>
</dbReference>
<keyword evidence="2" id="KW-1185">Reference proteome</keyword>
<dbReference type="RefSeq" id="WP_311347280.1">
    <property type="nucleotide sequence ID" value="NZ_JAVREI010000054.1"/>
</dbReference>
<accession>A0ABU2KE88</accession>
<comment type="caution">
    <text evidence="1">The sequence shown here is derived from an EMBL/GenBank/DDBJ whole genome shotgun (WGS) entry which is preliminary data.</text>
</comment>
<feature type="non-terminal residue" evidence="1">
    <location>
        <position position="55"/>
    </location>
</feature>
<name>A0ABU2KE88_9ACTN</name>
<evidence type="ECO:0000313" key="2">
    <source>
        <dbReference type="Proteomes" id="UP001183222"/>
    </source>
</evidence>
<dbReference type="SUPFAM" id="SSF46689">
    <property type="entry name" value="Homeodomain-like"/>
    <property type="match status" value="1"/>
</dbReference>
<organism evidence="1 2">
    <name type="scientific">Blastococcus goldschmidtiae</name>
    <dbReference type="NCBI Taxonomy" id="3075546"/>
    <lineage>
        <taxon>Bacteria</taxon>
        <taxon>Bacillati</taxon>
        <taxon>Actinomycetota</taxon>
        <taxon>Actinomycetes</taxon>
        <taxon>Geodermatophilales</taxon>
        <taxon>Geodermatophilaceae</taxon>
        <taxon>Blastococcus</taxon>
    </lineage>
</organism>
<dbReference type="InterPro" id="IPR009057">
    <property type="entry name" value="Homeodomain-like_sf"/>
</dbReference>
<dbReference type="EMBL" id="JAVREI010000054">
    <property type="protein sequence ID" value="MDT0278492.1"/>
    <property type="molecule type" value="Genomic_DNA"/>
</dbReference>